<keyword evidence="4" id="KW-1185">Reference proteome</keyword>
<dbReference type="Proteomes" id="UP000799302">
    <property type="component" value="Unassembled WGS sequence"/>
</dbReference>
<reference evidence="3" key="1">
    <citation type="journal article" date="2020" name="Stud. Mycol.">
        <title>101 Dothideomycetes genomes: a test case for predicting lifestyles and emergence of pathogens.</title>
        <authorList>
            <person name="Haridas S."/>
            <person name="Albert R."/>
            <person name="Binder M."/>
            <person name="Bloem J."/>
            <person name="Labutti K."/>
            <person name="Salamov A."/>
            <person name="Andreopoulos B."/>
            <person name="Baker S."/>
            <person name="Barry K."/>
            <person name="Bills G."/>
            <person name="Bluhm B."/>
            <person name="Cannon C."/>
            <person name="Castanera R."/>
            <person name="Culley D."/>
            <person name="Daum C."/>
            <person name="Ezra D."/>
            <person name="Gonzalez J."/>
            <person name="Henrissat B."/>
            <person name="Kuo A."/>
            <person name="Liang C."/>
            <person name="Lipzen A."/>
            <person name="Lutzoni F."/>
            <person name="Magnuson J."/>
            <person name="Mondo S."/>
            <person name="Nolan M."/>
            <person name="Ohm R."/>
            <person name="Pangilinan J."/>
            <person name="Park H.-J."/>
            <person name="Ramirez L."/>
            <person name="Alfaro M."/>
            <person name="Sun H."/>
            <person name="Tritt A."/>
            <person name="Yoshinaga Y."/>
            <person name="Zwiers L.-H."/>
            <person name="Turgeon B."/>
            <person name="Goodwin S."/>
            <person name="Spatafora J."/>
            <person name="Crous P."/>
            <person name="Grigoriev I."/>
        </authorList>
    </citation>
    <scope>NUCLEOTIDE SEQUENCE</scope>
    <source>
        <strain evidence="3">CBS 115976</strain>
    </source>
</reference>
<dbReference type="PANTHER" id="PTHR22946:SF12">
    <property type="entry name" value="CONIDIAL PIGMENT BIOSYNTHESIS PROTEIN AYG1 (AFU_ORTHOLOGUE AFUA_2G17550)"/>
    <property type="match status" value="1"/>
</dbReference>
<keyword evidence="1" id="KW-0732">Signal</keyword>
<protein>
    <submittedName>
        <fullName evidence="3">Alpha/beta-hydrolase</fullName>
    </submittedName>
</protein>
<proteinExistence type="predicted"/>
<dbReference type="Pfam" id="PF02129">
    <property type="entry name" value="Peptidase_S15"/>
    <property type="match status" value="1"/>
</dbReference>
<dbReference type="GO" id="GO:0016787">
    <property type="term" value="F:hydrolase activity"/>
    <property type="evidence" value="ECO:0007669"/>
    <property type="project" value="UniProtKB-KW"/>
</dbReference>
<dbReference type="EMBL" id="MU004230">
    <property type="protein sequence ID" value="KAF2674017.1"/>
    <property type="molecule type" value="Genomic_DNA"/>
</dbReference>
<dbReference type="SUPFAM" id="SSF53474">
    <property type="entry name" value="alpha/beta-Hydrolases"/>
    <property type="match status" value="1"/>
</dbReference>
<feature type="domain" description="Xaa-Pro dipeptidyl-peptidase-like" evidence="2">
    <location>
        <begin position="168"/>
        <end position="293"/>
    </location>
</feature>
<dbReference type="OrthoDB" id="249703at2759"/>
<evidence type="ECO:0000259" key="2">
    <source>
        <dbReference type="Pfam" id="PF02129"/>
    </source>
</evidence>
<feature type="chain" id="PRO_5025387691" evidence="1">
    <location>
        <begin position="20"/>
        <end position="444"/>
    </location>
</feature>
<dbReference type="InterPro" id="IPR029058">
    <property type="entry name" value="AB_hydrolase_fold"/>
</dbReference>
<evidence type="ECO:0000313" key="3">
    <source>
        <dbReference type="EMBL" id="KAF2674017.1"/>
    </source>
</evidence>
<feature type="signal peptide" evidence="1">
    <location>
        <begin position="1"/>
        <end position="19"/>
    </location>
</feature>
<dbReference type="PANTHER" id="PTHR22946">
    <property type="entry name" value="DIENELACTONE HYDROLASE DOMAIN-CONTAINING PROTEIN-RELATED"/>
    <property type="match status" value="1"/>
</dbReference>
<dbReference type="InterPro" id="IPR000383">
    <property type="entry name" value="Xaa-Pro-like_dom"/>
</dbReference>
<gene>
    <name evidence="3" type="ORF">BT63DRAFT_408242</name>
</gene>
<sequence>MYLLRWLLALSALLTPALTQNTTNSSAPVIYPITSDPEMSFQLQVLLGYADGEGANSGEILRAASQLIPQNFESFYSAFYYLAAKIQSIATSTNATKFPVSARQAYFRAATYYRAADFFLHGNITDPRIYSLWASALSNFDAAIKLLPIPAARVNLTSSDGSYTVPAIFYPASATNSSKLPTIVAGTGYDGSQEELYHAIGKSLLERGYNFMTYEGPGQPTVRRYQNIGFRPDWWTAVTPVVDWLEKRSDVDTTKLALVGISYGGVLAPIAATKEKRFKAVMAIDGVVSLYDSLIAQFPSSLTALFKSGNATAFDAVVNAASFNTSTPSTFRWGVQQGMFAFNTTSPFDWVTRTKAINVTAESVKNIDVPVFVGDGEDDSSFSGQAKIVAGYLGDRAYYYEFTNALGAGQHCQVGAEYQLAAVMGEWLDGVFSGAKLLANGTVV</sequence>
<dbReference type="Gene3D" id="3.40.50.1820">
    <property type="entry name" value="alpha/beta hydrolase"/>
    <property type="match status" value="1"/>
</dbReference>
<keyword evidence="3" id="KW-0378">Hydrolase</keyword>
<evidence type="ECO:0000313" key="4">
    <source>
        <dbReference type="Proteomes" id="UP000799302"/>
    </source>
</evidence>
<name>A0A6A6URH8_9PEZI</name>
<dbReference type="Gene3D" id="1.20.1440.110">
    <property type="entry name" value="acylaminoacyl peptidase"/>
    <property type="match status" value="1"/>
</dbReference>
<dbReference type="AlphaFoldDB" id="A0A6A6URH8"/>
<organism evidence="3 4">
    <name type="scientific">Microthyrium microscopicum</name>
    <dbReference type="NCBI Taxonomy" id="703497"/>
    <lineage>
        <taxon>Eukaryota</taxon>
        <taxon>Fungi</taxon>
        <taxon>Dikarya</taxon>
        <taxon>Ascomycota</taxon>
        <taxon>Pezizomycotina</taxon>
        <taxon>Dothideomycetes</taxon>
        <taxon>Dothideomycetes incertae sedis</taxon>
        <taxon>Microthyriales</taxon>
        <taxon>Microthyriaceae</taxon>
        <taxon>Microthyrium</taxon>
    </lineage>
</organism>
<accession>A0A6A6URH8</accession>
<evidence type="ECO:0000256" key="1">
    <source>
        <dbReference type="SAM" id="SignalP"/>
    </source>
</evidence>
<dbReference type="InterPro" id="IPR050261">
    <property type="entry name" value="FrsA_esterase"/>
</dbReference>